<gene>
    <name evidence="2" type="ORF">VroAM7_48780</name>
</gene>
<dbReference type="AlphaFoldDB" id="A0A510IEI5"/>
<name>A0A510IEI5_9VIBR</name>
<evidence type="ECO:0000256" key="1">
    <source>
        <dbReference type="SAM" id="Coils"/>
    </source>
</evidence>
<dbReference type="EMBL" id="AP019800">
    <property type="protein sequence ID" value="BBL92225.1"/>
    <property type="molecule type" value="Genomic_DNA"/>
</dbReference>
<geneLocation type="plasmid" evidence="3">
    <name>pam7 dna</name>
</geneLocation>
<dbReference type="Proteomes" id="UP000315115">
    <property type="component" value="Plasmid pAM7"/>
</dbReference>
<accession>A0A510IEI5</accession>
<evidence type="ECO:0000313" key="3">
    <source>
        <dbReference type="Proteomes" id="UP000315115"/>
    </source>
</evidence>
<dbReference type="RefSeq" id="WP_143694233.1">
    <property type="nucleotide sequence ID" value="NZ_AP019800.1"/>
</dbReference>
<reference evidence="3" key="1">
    <citation type="submission" date="2019-07" db="EMBL/GenBank/DDBJ databases">
        <title>Complete Genome Sequences of Vibrion rotiferianus strain AM7.</title>
        <authorList>
            <person name="Miyazaki K."/>
            <person name="Wiseschart A."/>
            <person name="Pootanakit K."/>
            <person name="Ishimori K."/>
            <person name="Kitahara K."/>
        </authorList>
    </citation>
    <scope>NUCLEOTIDE SEQUENCE [LARGE SCALE GENOMIC DNA]</scope>
    <source>
        <strain evidence="3">AM7</strain>
        <plasmid evidence="3">pam7 dna</plasmid>
    </source>
</reference>
<proteinExistence type="predicted"/>
<sequence length="223" mass="25069">MVYSKARLEHAGKNWLATDSSTNGHGCQFILSKSEIINCRSGEITNALPDFLAFRHGTGSFDCSVALVVGYDLSPSDLKPRLDEIEYGEYRYLLIHESSFSNDMLADINNQWGIVVCKRDSKFNVLRGAVDQHSFGFNEKKFSKYRHSLDYHAESSILLSLITSNAYQEQLSTIAALNKSIADQNTVIAELKSERDKLRKTVRELKHSSLASELAVDVPRFLT</sequence>
<organism evidence="2 3">
    <name type="scientific">Vibrio rotiferianus</name>
    <dbReference type="NCBI Taxonomy" id="190895"/>
    <lineage>
        <taxon>Bacteria</taxon>
        <taxon>Pseudomonadati</taxon>
        <taxon>Pseudomonadota</taxon>
        <taxon>Gammaproteobacteria</taxon>
        <taxon>Vibrionales</taxon>
        <taxon>Vibrionaceae</taxon>
        <taxon>Vibrio</taxon>
    </lineage>
</organism>
<evidence type="ECO:0000313" key="2">
    <source>
        <dbReference type="EMBL" id="BBL92225.1"/>
    </source>
</evidence>
<keyword evidence="2" id="KW-0614">Plasmid</keyword>
<keyword evidence="1" id="KW-0175">Coiled coil</keyword>
<feature type="coiled-coil region" evidence="1">
    <location>
        <begin position="174"/>
        <end position="208"/>
    </location>
</feature>
<protein>
    <submittedName>
        <fullName evidence="2">Uncharacterized protein</fullName>
    </submittedName>
</protein>